<feature type="compositionally biased region" description="Low complexity" evidence="1">
    <location>
        <begin position="526"/>
        <end position="535"/>
    </location>
</feature>
<organism evidence="2 3">
    <name type="scientific">Sandaracinus amylolyticus</name>
    <dbReference type="NCBI Taxonomy" id="927083"/>
    <lineage>
        <taxon>Bacteria</taxon>
        <taxon>Pseudomonadati</taxon>
        <taxon>Myxococcota</taxon>
        <taxon>Polyangia</taxon>
        <taxon>Polyangiales</taxon>
        <taxon>Sandaracinaceae</taxon>
        <taxon>Sandaracinus</taxon>
    </lineage>
</organism>
<evidence type="ECO:0000256" key="1">
    <source>
        <dbReference type="SAM" id="MobiDB-lite"/>
    </source>
</evidence>
<gene>
    <name evidence="2" type="ORF">DB32_000328</name>
</gene>
<name>A0A0F6SDC0_9BACT</name>
<feature type="compositionally biased region" description="Gly residues" evidence="1">
    <location>
        <begin position="607"/>
        <end position="658"/>
    </location>
</feature>
<feature type="compositionally biased region" description="Gly residues" evidence="1">
    <location>
        <begin position="686"/>
        <end position="705"/>
    </location>
</feature>
<accession>A0A0F6SDC0</accession>
<dbReference type="STRING" id="927083.DB32_000328"/>
<feature type="region of interest" description="Disordered" evidence="1">
    <location>
        <begin position="526"/>
        <end position="551"/>
    </location>
</feature>
<protein>
    <submittedName>
        <fullName evidence="2">RNA-binding protein</fullName>
    </submittedName>
</protein>
<feature type="region of interest" description="Disordered" evidence="1">
    <location>
        <begin position="14"/>
        <end position="36"/>
    </location>
</feature>
<keyword evidence="3" id="KW-1185">Reference proteome</keyword>
<evidence type="ECO:0000313" key="3">
    <source>
        <dbReference type="Proteomes" id="UP000034883"/>
    </source>
</evidence>
<feature type="compositionally biased region" description="Low complexity" evidence="1">
    <location>
        <begin position="463"/>
        <end position="473"/>
    </location>
</feature>
<dbReference type="KEGG" id="samy:DB32_000328"/>
<reference evidence="2 3" key="1">
    <citation type="submission" date="2015-03" db="EMBL/GenBank/DDBJ databases">
        <title>Genome assembly of Sandaracinus amylolyticus DSM 53668.</title>
        <authorList>
            <person name="Sharma G."/>
            <person name="Subramanian S."/>
        </authorList>
    </citation>
    <scope>NUCLEOTIDE SEQUENCE [LARGE SCALE GENOMIC DNA]</scope>
    <source>
        <strain evidence="2 3">DSM 53668</strain>
    </source>
</reference>
<proteinExistence type="predicted"/>
<dbReference type="EMBL" id="CP011125">
    <property type="protein sequence ID" value="AKF03179.1"/>
    <property type="molecule type" value="Genomic_DNA"/>
</dbReference>
<feature type="region of interest" description="Disordered" evidence="1">
    <location>
        <begin position="678"/>
        <end position="713"/>
    </location>
</feature>
<feature type="region of interest" description="Disordered" evidence="1">
    <location>
        <begin position="455"/>
        <end position="475"/>
    </location>
</feature>
<sequence>MTCAGAAIAGCADGGSGGRRDGSTSDAARGDGSTSGECQFDEDCADDGIFCNGRLICRENRCIASAIPTCDDGISCTRDECVTATDECQNTPDDTACPDGTACYLRIGCSEAPACEFDTDCTGDGNFCNGVEVCVEGRCQSPGSRDCDDSNSCSADECVESAGMCVSTEYDDVLTNPMRCGTGANDCIVCPTPAPALNQVAVCSAGACGVACAEGFGDADGMSANGCECTATAGDDRPEPTFADTNCDGIDGDASIGVFVAPLALGGNDANPGTRDMPVATITRGIELARTSGRARMEVYVAAGAYAESIVLADGVSIFGGYNAAQGWRRSASFVSQIDGGTTAVLGSGLTRDSEVQLFTIVSAGATAGGESSYGVRIVNSTGLVTLRLNTIRSGNGAAGAPGTDGAPGAGGQDGRRGFEGCNGCSGFTCASTPCGSGGASACAPGGAGGNGGHDGGGGAAGSPGTMGSATGTAGPGGSGGGAAAVCFASSGAGGTPSVGGGNGGNGTNAAAPVVSIGVVASGLYAPPRGTDGTPGTHGGGGGGGGGAGGGRASGVCNADRGGSGGGGGGGGCAGTQGLGGGGGGGSFGIFASSARIDASGNTIISGTGGNGGRGGNGGDGGGGGNGGAGGNGADDARGGGNGGSGGRGGNSGSGSGGPGGPSYGIFAIASAVTSSSNAITASSPGSGGAGGSAALGSAPGGLTGAAGSAYSM</sequence>
<feature type="compositionally biased region" description="Gly residues" evidence="1">
    <location>
        <begin position="536"/>
        <end position="551"/>
    </location>
</feature>
<dbReference type="AlphaFoldDB" id="A0A0F6SDC0"/>
<dbReference type="Proteomes" id="UP000034883">
    <property type="component" value="Chromosome"/>
</dbReference>
<evidence type="ECO:0000313" key="2">
    <source>
        <dbReference type="EMBL" id="AKF03179.1"/>
    </source>
</evidence>
<dbReference type="PRINTS" id="PR01228">
    <property type="entry name" value="EGGSHELL"/>
</dbReference>
<feature type="region of interest" description="Disordered" evidence="1">
    <location>
        <begin position="606"/>
        <end position="658"/>
    </location>
</feature>